<evidence type="ECO:0000256" key="3">
    <source>
        <dbReference type="ARBA" id="ARBA00023163"/>
    </source>
</evidence>
<dbReference type="SUPFAM" id="SSF46894">
    <property type="entry name" value="C-terminal effector domain of the bipartite response regulators"/>
    <property type="match status" value="1"/>
</dbReference>
<dbReference type="CDD" id="cd06170">
    <property type="entry name" value="LuxR_C_like"/>
    <property type="match status" value="1"/>
</dbReference>
<dbReference type="PANTHER" id="PTHR44688">
    <property type="entry name" value="DNA-BINDING TRANSCRIPTIONAL ACTIVATOR DEVR_DOSR"/>
    <property type="match status" value="1"/>
</dbReference>
<dbReference type="Pfam" id="PF00196">
    <property type="entry name" value="GerE"/>
    <property type="match status" value="1"/>
</dbReference>
<dbReference type="InterPro" id="IPR000792">
    <property type="entry name" value="Tscrpt_reg_LuxR_C"/>
</dbReference>
<name>A0A9W6SRV1_9ACTN</name>
<evidence type="ECO:0000313" key="5">
    <source>
        <dbReference type="EMBL" id="GLZ79601.1"/>
    </source>
</evidence>
<keyword evidence="1" id="KW-0805">Transcription regulation</keyword>
<dbReference type="InterPro" id="IPR036388">
    <property type="entry name" value="WH-like_DNA-bd_sf"/>
</dbReference>
<reference evidence="5" key="1">
    <citation type="submission" date="2023-03" db="EMBL/GenBank/DDBJ databases">
        <title>Actinorhabdospora filicis NBRC 111898.</title>
        <authorList>
            <person name="Ichikawa N."/>
            <person name="Sato H."/>
            <person name="Tonouchi N."/>
        </authorList>
    </citation>
    <scope>NUCLEOTIDE SEQUENCE</scope>
    <source>
        <strain evidence="5">NBRC 111898</strain>
    </source>
</reference>
<dbReference type="AlphaFoldDB" id="A0A9W6SRV1"/>
<dbReference type="InterPro" id="IPR016032">
    <property type="entry name" value="Sig_transdc_resp-reg_C-effctor"/>
</dbReference>
<dbReference type="SMART" id="SM00421">
    <property type="entry name" value="HTH_LUXR"/>
    <property type="match status" value="1"/>
</dbReference>
<sequence length="114" mass="12255">MRRASHLATALLHAAARHHIRAATGYLDQLLTTLKGLDICPTTVSATAAGTCLSSREREVLAGLSQGHSNAQIAARLFISEDTVKTHTQRLYRKLGARDRAHAVAKAFRGGLLT</sequence>
<dbReference type="PROSITE" id="PS00622">
    <property type="entry name" value="HTH_LUXR_1"/>
    <property type="match status" value="1"/>
</dbReference>
<feature type="domain" description="HTH luxR-type" evidence="4">
    <location>
        <begin position="46"/>
        <end position="111"/>
    </location>
</feature>
<evidence type="ECO:0000256" key="1">
    <source>
        <dbReference type="ARBA" id="ARBA00023015"/>
    </source>
</evidence>
<protein>
    <recommendedName>
        <fullName evidence="4">HTH luxR-type domain-containing protein</fullName>
    </recommendedName>
</protein>
<comment type="caution">
    <text evidence="5">The sequence shown here is derived from an EMBL/GenBank/DDBJ whole genome shotgun (WGS) entry which is preliminary data.</text>
</comment>
<proteinExistence type="predicted"/>
<evidence type="ECO:0000259" key="4">
    <source>
        <dbReference type="PROSITE" id="PS50043"/>
    </source>
</evidence>
<keyword evidence="2" id="KW-0238">DNA-binding</keyword>
<dbReference type="Proteomes" id="UP001165079">
    <property type="component" value="Unassembled WGS sequence"/>
</dbReference>
<keyword evidence="3" id="KW-0804">Transcription</keyword>
<dbReference type="PRINTS" id="PR00038">
    <property type="entry name" value="HTHLUXR"/>
</dbReference>
<gene>
    <name evidence="5" type="ORF">Afil01_44080</name>
</gene>
<evidence type="ECO:0000256" key="2">
    <source>
        <dbReference type="ARBA" id="ARBA00023125"/>
    </source>
</evidence>
<dbReference type="EMBL" id="BSTX01000003">
    <property type="protein sequence ID" value="GLZ79601.1"/>
    <property type="molecule type" value="Genomic_DNA"/>
</dbReference>
<accession>A0A9W6SRV1</accession>
<dbReference type="PROSITE" id="PS50043">
    <property type="entry name" value="HTH_LUXR_2"/>
    <property type="match status" value="1"/>
</dbReference>
<evidence type="ECO:0000313" key="6">
    <source>
        <dbReference type="Proteomes" id="UP001165079"/>
    </source>
</evidence>
<organism evidence="5 6">
    <name type="scientific">Actinorhabdospora filicis</name>
    <dbReference type="NCBI Taxonomy" id="1785913"/>
    <lineage>
        <taxon>Bacteria</taxon>
        <taxon>Bacillati</taxon>
        <taxon>Actinomycetota</taxon>
        <taxon>Actinomycetes</taxon>
        <taxon>Micromonosporales</taxon>
        <taxon>Micromonosporaceae</taxon>
        <taxon>Actinorhabdospora</taxon>
    </lineage>
</organism>
<keyword evidence="6" id="KW-1185">Reference proteome</keyword>
<dbReference type="GO" id="GO:0006355">
    <property type="term" value="P:regulation of DNA-templated transcription"/>
    <property type="evidence" value="ECO:0007669"/>
    <property type="project" value="InterPro"/>
</dbReference>
<dbReference type="PANTHER" id="PTHR44688:SF16">
    <property type="entry name" value="DNA-BINDING TRANSCRIPTIONAL ACTIVATOR DEVR_DOSR"/>
    <property type="match status" value="1"/>
</dbReference>
<dbReference type="GO" id="GO:0003677">
    <property type="term" value="F:DNA binding"/>
    <property type="evidence" value="ECO:0007669"/>
    <property type="project" value="UniProtKB-KW"/>
</dbReference>
<dbReference type="Gene3D" id="1.10.10.10">
    <property type="entry name" value="Winged helix-like DNA-binding domain superfamily/Winged helix DNA-binding domain"/>
    <property type="match status" value="1"/>
</dbReference>